<dbReference type="SUPFAM" id="SSF50129">
    <property type="entry name" value="GroES-like"/>
    <property type="match status" value="1"/>
</dbReference>
<keyword evidence="4" id="KW-1185">Reference proteome</keyword>
<dbReference type="RefSeq" id="WP_131978466.1">
    <property type="nucleotide sequence ID" value="NZ_SMKL01000003.1"/>
</dbReference>
<dbReference type="InterPro" id="IPR020843">
    <property type="entry name" value="ER"/>
</dbReference>
<protein>
    <submittedName>
        <fullName evidence="3">NADP-dependent oxidoreductase</fullName>
    </submittedName>
</protein>
<dbReference type="Proteomes" id="UP000295621">
    <property type="component" value="Unassembled WGS sequence"/>
</dbReference>
<dbReference type="InterPro" id="IPR036291">
    <property type="entry name" value="NAD(P)-bd_dom_sf"/>
</dbReference>
<dbReference type="InterPro" id="IPR013154">
    <property type="entry name" value="ADH-like_N"/>
</dbReference>
<dbReference type="GO" id="GO:0016491">
    <property type="term" value="F:oxidoreductase activity"/>
    <property type="evidence" value="ECO:0007669"/>
    <property type="project" value="InterPro"/>
</dbReference>
<evidence type="ECO:0000259" key="2">
    <source>
        <dbReference type="SMART" id="SM00829"/>
    </source>
</evidence>
<comment type="caution">
    <text evidence="3">The sequence shown here is derived from an EMBL/GenBank/DDBJ whole genome shotgun (WGS) entry which is preliminary data.</text>
</comment>
<dbReference type="InterPro" id="IPR051603">
    <property type="entry name" value="Zinc-ADH_QOR/CCCR"/>
</dbReference>
<sequence>MTTTQRARAVRYTRYGDPDVLSLDTVDLPEPGPGEVRVAVRAAAVNPYDWKARRGLYAGDQAPARPARVGLEFAGTVDAVGPDVTGWSAGDAVFGLGSGTAATHIVVAADGLVAKPRSMSFVQAAALPVACETAYRAIRLLDVTAADVVLVHAAAGAVGLVATQLALVRGARVIGTAGTANHEFLASLGAEPVLYGDGLADRVRALAPRGVDAVLDASGRDVLPVSVELAGGPERVVTIADGSAEQYGVRATWSADLPLPQVFETVLPLVEQGAVQLPVAGTFPLEQVAEAQTVSESGHLRGKLVLTVGDPA</sequence>
<evidence type="ECO:0000313" key="3">
    <source>
        <dbReference type="EMBL" id="TDC54587.1"/>
    </source>
</evidence>
<feature type="domain" description="Enoyl reductase (ER)" evidence="2">
    <location>
        <begin position="16"/>
        <end position="306"/>
    </location>
</feature>
<dbReference type="AlphaFoldDB" id="A0A4R4RWM5"/>
<keyword evidence="1" id="KW-0521">NADP</keyword>
<dbReference type="SMART" id="SM00829">
    <property type="entry name" value="PKS_ER"/>
    <property type="match status" value="1"/>
</dbReference>
<dbReference type="EMBL" id="SMKL01000003">
    <property type="protein sequence ID" value="TDC54587.1"/>
    <property type="molecule type" value="Genomic_DNA"/>
</dbReference>
<dbReference type="InterPro" id="IPR011032">
    <property type="entry name" value="GroES-like_sf"/>
</dbReference>
<evidence type="ECO:0000313" key="4">
    <source>
        <dbReference type="Proteomes" id="UP000295621"/>
    </source>
</evidence>
<proteinExistence type="predicted"/>
<dbReference type="PANTHER" id="PTHR44154">
    <property type="entry name" value="QUINONE OXIDOREDUCTASE"/>
    <property type="match status" value="1"/>
</dbReference>
<dbReference type="OrthoDB" id="4512359at2"/>
<reference evidence="3 4" key="1">
    <citation type="submission" date="2019-02" db="EMBL/GenBank/DDBJ databases">
        <title>Draft genome sequences of novel Actinobacteria.</title>
        <authorList>
            <person name="Sahin N."/>
            <person name="Ay H."/>
            <person name="Saygin H."/>
        </authorList>
    </citation>
    <scope>NUCLEOTIDE SEQUENCE [LARGE SCALE GENOMIC DNA]</scope>
    <source>
        <strain evidence="3 4">KC603</strain>
    </source>
</reference>
<dbReference type="Gene3D" id="3.40.50.720">
    <property type="entry name" value="NAD(P)-binding Rossmann-like Domain"/>
    <property type="match status" value="1"/>
</dbReference>
<dbReference type="Pfam" id="PF08240">
    <property type="entry name" value="ADH_N"/>
    <property type="match status" value="1"/>
</dbReference>
<dbReference type="PANTHER" id="PTHR44154:SF1">
    <property type="entry name" value="QUINONE OXIDOREDUCTASE"/>
    <property type="match status" value="1"/>
</dbReference>
<evidence type="ECO:0000256" key="1">
    <source>
        <dbReference type="ARBA" id="ARBA00022857"/>
    </source>
</evidence>
<name>A0A4R4RWM5_9ACTN</name>
<dbReference type="CDD" id="cd05289">
    <property type="entry name" value="MDR_like_2"/>
    <property type="match status" value="1"/>
</dbReference>
<accession>A0A4R4RWM5</accession>
<dbReference type="SUPFAM" id="SSF51735">
    <property type="entry name" value="NAD(P)-binding Rossmann-fold domains"/>
    <property type="match status" value="1"/>
</dbReference>
<dbReference type="Gene3D" id="3.90.180.10">
    <property type="entry name" value="Medium-chain alcohol dehydrogenases, catalytic domain"/>
    <property type="match status" value="1"/>
</dbReference>
<organism evidence="3 4">
    <name type="scientific">Jiangella ureilytica</name>
    <dbReference type="NCBI Taxonomy" id="2530374"/>
    <lineage>
        <taxon>Bacteria</taxon>
        <taxon>Bacillati</taxon>
        <taxon>Actinomycetota</taxon>
        <taxon>Actinomycetes</taxon>
        <taxon>Jiangellales</taxon>
        <taxon>Jiangellaceae</taxon>
        <taxon>Jiangella</taxon>
    </lineage>
</organism>
<gene>
    <name evidence="3" type="ORF">E1212_02210</name>
</gene>
<dbReference type="Pfam" id="PF13602">
    <property type="entry name" value="ADH_zinc_N_2"/>
    <property type="match status" value="1"/>
</dbReference>